<dbReference type="CDD" id="cd00048">
    <property type="entry name" value="DSRM_SF"/>
    <property type="match status" value="1"/>
</dbReference>
<evidence type="ECO:0000313" key="2">
    <source>
        <dbReference type="EMBL" id="KAF2268296.1"/>
    </source>
</evidence>
<dbReference type="Proteomes" id="UP000800093">
    <property type="component" value="Unassembled WGS sequence"/>
</dbReference>
<evidence type="ECO:0000313" key="3">
    <source>
        <dbReference type="Proteomes" id="UP000800093"/>
    </source>
</evidence>
<feature type="compositionally biased region" description="Polar residues" evidence="1">
    <location>
        <begin position="46"/>
        <end position="59"/>
    </location>
</feature>
<dbReference type="EMBL" id="ML986587">
    <property type="protein sequence ID" value="KAF2268296.1"/>
    <property type="molecule type" value="Genomic_DNA"/>
</dbReference>
<dbReference type="SUPFAM" id="SSF54768">
    <property type="entry name" value="dsRNA-binding domain-like"/>
    <property type="match status" value="2"/>
</dbReference>
<dbReference type="Gene3D" id="3.30.160.20">
    <property type="match status" value="1"/>
</dbReference>
<organism evidence="2 3">
    <name type="scientific">Lojkania enalia</name>
    <dbReference type="NCBI Taxonomy" id="147567"/>
    <lineage>
        <taxon>Eukaryota</taxon>
        <taxon>Fungi</taxon>
        <taxon>Dikarya</taxon>
        <taxon>Ascomycota</taxon>
        <taxon>Pezizomycotina</taxon>
        <taxon>Dothideomycetes</taxon>
        <taxon>Pleosporomycetidae</taxon>
        <taxon>Pleosporales</taxon>
        <taxon>Pleosporales incertae sedis</taxon>
        <taxon>Lojkania</taxon>
    </lineage>
</organism>
<gene>
    <name evidence="2" type="ORF">CC78DRAFT_541028</name>
</gene>
<dbReference type="AlphaFoldDB" id="A0A9P4KHJ8"/>
<feature type="region of interest" description="Disordered" evidence="1">
    <location>
        <begin position="414"/>
        <end position="445"/>
    </location>
</feature>
<sequence length="445" mass="48830">MDDLLSYLIPPSRQQERQPSLNRLAHCALTPNPANQQLTSHKRNRASSMDIEQSPSTGGQPALPADNSTTYPAEALESVRGIDEYLAQYRPEATSQPPRKKPAGHGGVSSNGSLGPVALGSSSRSSKNVVELHEKVQAFGVSMPHFVFDGSFEGWACTAMFLDETFEGAGPYSSKKAAKEAVSAMVLNHVKKLEEEGKLKKPGKKTDKKVLRTEPQVVKQDPGENYVGQLIEFQQSNHYPLPLYTDYQLGIRYASELILPNLPSFSFGSKTDLFNSKKAAHKNAAYLAIQYYKATKQWPESLKESHQPQPQLLQPQSLTPTSLDSNNTASFASRVAALATDLGLVTPEYHYASDARAPGFHTVSCFFKNGGRHEGPLGTVRHVFGKKNAKEACARLVFAYLVEVREERSRMAREVLDRGDDAEAKDVESGEDKFESADEGVTDLA</sequence>
<evidence type="ECO:0000256" key="1">
    <source>
        <dbReference type="SAM" id="MobiDB-lite"/>
    </source>
</evidence>
<feature type="region of interest" description="Disordered" evidence="1">
    <location>
        <begin position="1"/>
        <end position="20"/>
    </location>
</feature>
<protein>
    <recommendedName>
        <fullName evidence="4">DRBM domain-containing protein</fullName>
    </recommendedName>
</protein>
<dbReference type="OrthoDB" id="5222339at2759"/>
<keyword evidence="3" id="KW-1185">Reference proteome</keyword>
<feature type="region of interest" description="Disordered" evidence="1">
    <location>
        <begin position="29"/>
        <end position="68"/>
    </location>
</feature>
<feature type="compositionally biased region" description="Low complexity" evidence="1">
    <location>
        <begin position="307"/>
        <end position="323"/>
    </location>
</feature>
<proteinExistence type="predicted"/>
<name>A0A9P4KHJ8_9PLEO</name>
<reference evidence="3" key="1">
    <citation type="journal article" date="2020" name="Stud. Mycol.">
        <title>101 Dothideomycetes genomes: A test case for predicting lifestyles and emergence of pathogens.</title>
        <authorList>
            <person name="Haridas S."/>
            <person name="Albert R."/>
            <person name="Binder M."/>
            <person name="Bloem J."/>
            <person name="LaButti K."/>
            <person name="Salamov A."/>
            <person name="Andreopoulos B."/>
            <person name="Baker S."/>
            <person name="Barry K."/>
            <person name="Bills G."/>
            <person name="Bluhm B."/>
            <person name="Cannon C."/>
            <person name="Castanera R."/>
            <person name="Culley D."/>
            <person name="Daum C."/>
            <person name="Ezra D."/>
            <person name="Gonzalez J."/>
            <person name="Henrissat B."/>
            <person name="Kuo A."/>
            <person name="Liang C."/>
            <person name="Lipzen A."/>
            <person name="Lutzoni F."/>
            <person name="Magnuson J."/>
            <person name="Mondo S."/>
            <person name="Nolan M."/>
            <person name="Ohm R."/>
            <person name="Pangilinan J."/>
            <person name="Park H.-J."/>
            <person name="Ramirez L."/>
            <person name="Alfaro M."/>
            <person name="Sun H."/>
            <person name="Tritt A."/>
            <person name="Yoshinaga Y."/>
            <person name="Zwiers L.-H."/>
            <person name="Turgeon B."/>
            <person name="Goodwin S."/>
            <person name="Spatafora J."/>
            <person name="Crous P."/>
            <person name="Grigoriev I."/>
        </authorList>
    </citation>
    <scope>NUCLEOTIDE SEQUENCE [LARGE SCALE GENOMIC DNA]</scope>
    <source>
        <strain evidence="3">CBS 304.66</strain>
    </source>
</reference>
<feature type="region of interest" description="Disordered" evidence="1">
    <location>
        <begin position="300"/>
        <end position="324"/>
    </location>
</feature>
<evidence type="ECO:0008006" key="4">
    <source>
        <dbReference type="Google" id="ProtNLM"/>
    </source>
</evidence>
<accession>A0A9P4KHJ8</accession>
<feature type="region of interest" description="Disordered" evidence="1">
    <location>
        <begin position="91"/>
        <end position="122"/>
    </location>
</feature>
<comment type="caution">
    <text evidence="2">The sequence shown here is derived from an EMBL/GenBank/DDBJ whole genome shotgun (WGS) entry which is preliminary data.</text>
</comment>
<feature type="compositionally biased region" description="Basic and acidic residues" evidence="1">
    <location>
        <begin position="414"/>
        <end position="436"/>
    </location>
</feature>